<evidence type="ECO:0008006" key="4">
    <source>
        <dbReference type="Google" id="ProtNLM"/>
    </source>
</evidence>
<dbReference type="Pfam" id="PF14054">
    <property type="entry name" value="DUF4249"/>
    <property type="match status" value="1"/>
</dbReference>
<evidence type="ECO:0000313" key="2">
    <source>
        <dbReference type="EMBL" id="GET34371.1"/>
    </source>
</evidence>
<keyword evidence="1" id="KW-0732">Signal</keyword>
<dbReference type="InterPro" id="IPR025345">
    <property type="entry name" value="DUF4249"/>
</dbReference>
<comment type="caution">
    <text evidence="2">The sequence shown here is derived from an EMBL/GenBank/DDBJ whole genome shotgun (WGS) entry which is preliminary data.</text>
</comment>
<accession>A0A5M4B3B2</accession>
<name>A0A5M4B3B2_9BACT</name>
<reference evidence="2 3" key="1">
    <citation type="submission" date="2019-10" db="EMBL/GenBank/DDBJ databases">
        <title>Prolixibacter strains distinguished by the presence of nitrate reductase genes were adept at nitrate-dependent anaerobic corrosion of metallic iron and carbon steel.</title>
        <authorList>
            <person name="Iino T."/>
            <person name="Shono N."/>
            <person name="Ito K."/>
            <person name="Nakamura R."/>
            <person name="Sueoka K."/>
            <person name="Harayama S."/>
            <person name="Ohkuma M."/>
        </authorList>
    </citation>
    <scope>NUCLEOTIDE SEQUENCE [LARGE SCALE GENOMIC DNA]</scope>
    <source>
        <strain evidence="2 3">JCM 13498</strain>
    </source>
</reference>
<dbReference type="Proteomes" id="UP000391834">
    <property type="component" value="Unassembled WGS sequence"/>
</dbReference>
<dbReference type="EMBL" id="BLAX01000001">
    <property type="protein sequence ID" value="GET34371.1"/>
    <property type="molecule type" value="Genomic_DNA"/>
</dbReference>
<evidence type="ECO:0000313" key="3">
    <source>
        <dbReference type="Proteomes" id="UP000391834"/>
    </source>
</evidence>
<dbReference type="OrthoDB" id="1062680at2"/>
<proteinExistence type="predicted"/>
<organism evidence="2 3">
    <name type="scientific">Prolixibacter bellariivorans</name>
    <dbReference type="NCBI Taxonomy" id="314319"/>
    <lineage>
        <taxon>Bacteria</taxon>
        <taxon>Pseudomonadati</taxon>
        <taxon>Bacteroidota</taxon>
        <taxon>Bacteroidia</taxon>
        <taxon>Marinilabiliales</taxon>
        <taxon>Prolixibacteraceae</taxon>
        <taxon>Prolixibacter</taxon>
    </lineage>
</organism>
<sequence length="387" mass="44260">MRVNKKYILLLAISLIGAIAFQQCVEPFTPEIKKYSNLLVIDGTLTDELGKQVITVSRTSSYNDDEYIAENGCTITVMDDQGNIYPYVGKGNGKYEAEFYRGDLEYGRAYMLRVISNDGEVFESNYETLMPAPRIDSVTAVYGSKVTVELPDGLNGYQFFVNASDPSGNTRYYRWSMEETWEYRAPYRVSYMWNGTLHDFSFADDRSRCWKTAEIPGIYTGTTRNFSKNVLRNIKLNYVSTLTERLKWRYSLLVREYALSVEAYEFWSGLEEQTQETGGLYESQPYMVKGNITCMSNPNEAVLGFFSASGVTKKRIFVDPPPEDVNDLECPGDTISIFNPLLSYPESSYPVYLFEEKGSGIMVTAERRCFDCLERDGTNIEPDFWKD</sequence>
<feature type="chain" id="PRO_5024459259" description="DUF4249 domain-containing protein" evidence="1">
    <location>
        <begin position="23"/>
        <end position="387"/>
    </location>
</feature>
<keyword evidence="3" id="KW-1185">Reference proteome</keyword>
<dbReference type="RefSeq" id="WP_025864691.1">
    <property type="nucleotide sequence ID" value="NZ_BLAX01000001.1"/>
</dbReference>
<gene>
    <name evidence="2" type="ORF">PbJCM13498_32340</name>
</gene>
<feature type="signal peptide" evidence="1">
    <location>
        <begin position="1"/>
        <end position="22"/>
    </location>
</feature>
<evidence type="ECO:0000256" key="1">
    <source>
        <dbReference type="SAM" id="SignalP"/>
    </source>
</evidence>
<protein>
    <recommendedName>
        <fullName evidence="4">DUF4249 domain-containing protein</fullName>
    </recommendedName>
</protein>
<dbReference type="AlphaFoldDB" id="A0A5M4B3B2"/>